<dbReference type="InterPro" id="IPR029069">
    <property type="entry name" value="HotDog_dom_sf"/>
</dbReference>
<gene>
    <name evidence="3" type="ORF">QE380_002468</name>
</gene>
<organism evidence="3 4">
    <name type="scientific">Acinetobacter baylyi</name>
    <dbReference type="NCBI Taxonomy" id="202950"/>
    <lineage>
        <taxon>Bacteria</taxon>
        <taxon>Pseudomonadati</taxon>
        <taxon>Pseudomonadota</taxon>
        <taxon>Gammaproteobacteria</taxon>
        <taxon>Moraxellales</taxon>
        <taxon>Moraxellaceae</taxon>
        <taxon>Acinetobacter</taxon>
    </lineage>
</organism>
<dbReference type="Gene3D" id="2.40.160.210">
    <property type="entry name" value="Acyl-CoA thioesterase, double hotdog domain"/>
    <property type="match status" value="1"/>
</dbReference>
<dbReference type="Proteomes" id="UP001233360">
    <property type="component" value="Unassembled WGS sequence"/>
</dbReference>
<keyword evidence="4" id="KW-1185">Reference proteome</keyword>
<evidence type="ECO:0000259" key="1">
    <source>
        <dbReference type="Pfam" id="PF13622"/>
    </source>
</evidence>
<dbReference type="InterPro" id="IPR042171">
    <property type="entry name" value="Acyl-CoA_hotdog"/>
</dbReference>
<proteinExistence type="predicted"/>
<accession>A0ABU0UYA6</accession>
<dbReference type="PANTHER" id="PTHR38110">
    <property type="entry name" value="CHROMOSOME 23, WHOLE GENOME SHOTGUN SEQUENCE"/>
    <property type="match status" value="1"/>
</dbReference>
<comment type="caution">
    <text evidence="3">The sequence shown here is derived from an EMBL/GenBank/DDBJ whole genome shotgun (WGS) entry which is preliminary data.</text>
</comment>
<dbReference type="InterPro" id="IPR049449">
    <property type="entry name" value="TesB_ACOT8-like_N"/>
</dbReference>
<reference evidence="3 4" key="1">
    <citation type="submission" date="2023-07" db="EMBL/GenBank/DDBJ databases">
        <title>Functional and genomic diversity of the sorghum phyllosphere microbiome.</title>
        <authorList>
            <person name="Shade A."/>
        </authorList>
    </citation>
    <scope>NUCLEOTIDE SEQUENCE [LARGE SCALE GENOMIC DNA]</scope>
    <source>
        <strain evidence="3 4">SORGH_AS_0887</strain>
    </source>
</reference>
<evidence type="ECO:0000313" key="3">
    <source>
        <dbReference type="EMBL" id="MDQ1209545.1"/>
    </source>
</evidence>
<sequence>MSDAMPLDQTLEQLTQDEWIDIPQGWSQGRTIYGGLVAGLLMHKALSVMNDESKNLLSTSITFVGPVNEGRVRLTVEILRQGKSVTTIEARLWQDQAVQTILIASFGQPRSSEIFVLNLPEAPDYLSPEQFSRMPFVKMMPECYQQFDLRWAEGHYPMTQQAPDFGGWCRYDIQKHSPRALNVADLLILMDIWPPGVLPMFQTIAPASSLTWHLTFVRPVAYELHDWFKYQVVTQHAAFGYATEYAHLWDAQNRLIAISRQTVTVFA</sequence>
<dbReference type="InterPro" id="IPR049450">
    <property type="entry name" value="ACOT8-like_C"/>
</dbReference>
<protein>
    <submittedName>
        <fullName evidence="3">Acyl-CoA thioesterase</fullName>
    </submittedName>
</protein>
<dbReference type="EMBL" id="JAUTBK010000002">
    <property type="protein sequence ID" value="MDQ1209545.1"/>
    <property type="molecule type" value="Genomic_DNA"/>
</dbReference>
<dbReference type="SUPFAM" id="SSF54637">
    <property type="entry name" value="Thioesterase/thiol ester dehydrase-isomerase"/>
    <property type="match status" value="2"/>
</dbReference>
<name>A0ABU0UYA6_ACIBI</name>
<evidence type="ECO:0000259" key="2">
    <source>
        <dbReference type="Pfam" id="PF20789"/>
    </source>
</evidence>
<dbReference type="InterPro" id="IPR052389">
    <property type="entry name" value="Sec_Metab_Biosynth-Assoc"/>
</dbReference>
<evidence type="ECO:0000313" key="4">
    <source>
        <dbReference type="Proteomes" id="UP001233360"/>
    </source>
</evidence>
<dbReference type="CDD" id="cd00556">
    <property type="entry name" value="Thioesterase_II"/>
    <property type="match status" value="1"/>
</dbReference>
<dbReference type="CDD" id="cd03445">
    <property type="entry name" value="Thioesterase_II_repeat2"/>
    <property type="match status" value="1"/>
</dbReference>
<feature type="domain" description="Acyl-CoA thioesterase-like C-terminal" evidence="2">
    <location>
        <begin position="128"/>
        <end position="265"/>
    </location>
</feature>
<feature type="domain" description="Acyl-CoA thioesterase-like N-terminal HotDog" evidence="1">
    <location>
        <begin position="22"/>
        <end position="107"/>
    </location>
</feature>
<dbReference type="Pfam" id="PF20789">
    <property type="entry name" value="4HBT_3C"/>
    <property type="match status" value="1"/>
</dbReference>
<dbReference type="Pfam" id="PF13622">
    <property type="entry name" value="4HBT_3"/>
    <property type="match status" value="1"/>
</dbReference>
<dbReference type="PANTHER" id="PTHR38110:SF1">
    <property type="entry name" value="THIOESTERASE DOMAIN-CONTAINING PROTEIN"/>
    <property type="match status" value="1"/>
</dbReference>